<evidence type="ECO:0000256" key="5">
    <source>
        <dbReference type="ARBA" id="ARBA00022692"/>
    </source>
</evidence>
<keyword evidence="3 8" id="KW-0813">Transport</keyword>
<feature type="domain" description="ABC transmembrane type-1" evidence="9">
    <location>
        <begin position="12"/>
        <end position="204"/>
    </location>
</feature>
<evidence type="ECO:0000256" key="4">
    <source>
        <dbReference type="ARBA" id="ARBA00022475"/>
    </source>
</evidence>
<dbReference type="InterPro" id="IPR010065">
    <property type="entry name" value="AA_ABC_transptr_permease_3TM"/>
</dbReference>
<evidence type="ECO:0000256" key="2">
    <source>
        <dbReference type="ARBA" id="ARBA00010072"/>
    </source>
</evidence>
<dbReference type="GO" id="GO:0006865">
    <property type="term" value="P:amino acid transport"/>
    <property type="evidence" value="ECO:0007669"/>
    <property type="project" value="TreeGrafter"/>
</dbReference>
<dbReference type="InterPro" id="IPR000515">
    <property type="entry name" value="MetI-like"/>
</dbReference>
<accession>A0A1H8EF31</accession>
<keyword evidence="6 8" id="KW-1133">Transmembrane helix</keyword>
<dbReference type="AlphaFoldDB" id="A0A1H8EF31"/>
<dbReference type="Pfam" id="PF00528">
    <property type="entry name" value="BPD_transp_1"/>
    <property type="match status" value="1"/>
</dbReference>
<name>A0A1H8EF31_9RHOB</name>
<evidence type="ECO:0000256" key="6">
    <source>
        <dbReference type="ARBA" id="ARBA00022989"/>
    </source>
</evidence>
<feature type="transmembrane region" description="Helical" evidence="8">
    <location>
        <begin position="179"/>
        <end position="201"/>
    </location>
</feature>
<organism evidence="10 11">
    <name type="scientific">Paracoccus alcaliphilus</name>
    <dbReference type="NCBI Taxonomy" id="34002"/>
    <lineage>
        <taxon>Bacteria</taxon>
        <taxon>Pseudomonadati</taxon>
        <taxon>Pseudomonadota</taxon>
        <taxon>Alphaproteobacteria</taxon>
        <taxon>Rhodobacterales</taxon>
        <taxon>Paracoccaceae</taxon>
        <taxon>Paracoccus</taxon>
    </lineage>
</organism>
<dbReference type="RefSeq" id="WP_090610251.1">
    <property type="nucleotide sequence ID" value="NZ_CP067127.1"/>
</dbReference>
<dbReference type="NCBIfam" id="TIGR01726">
    <property type="entry name" value="HEQRo_perm_3TM"/>
    <property type="match status" value="1"/>
</dbReference>
<dbReference type="PANTHER" id="PTHR30614">
    <property type="entry name" value="MEMBRANE COMPONENT OF AMINO ACID ABC TRANSPORTER"/>
    <property type="match status" value="1"/>
</dbReference>
<protein>
    <submittedName>
        <fullName evidence="10">Polar amino acid transport system permease protein</fullName>
    </submittedName>
</protein>
<sequence length="216" mass="23601">MDGFTFAHFQYLLNGLGWTIVLSLCALVLGAIGGFAIMLGRISGRRWLRNCALAYVQLVQGTPLLIQMFLIYFGLGVIGVEVPALVAAALAMMLYSSAFLGEIWRGCVNSIARTQFEAAEAMGMTRWQSLLDVILPQAARIATPPTVGFLVQLIKNTSLASVVGFLELTRAAQVINNSLFQPFLVFGIAACLYFAVCYPLSVWSRSLERKLNAGRR</sequence>
<dbReference type="PROSITE" id="PS50928">
    <property type="entry name" value="ABC_TM1"/>
    <property type="match status" value="1"/>
</dbReference>
<keyword evidence="5 8" id="KW-0812">Transmembrane</keyword>
<dbReference type="Proteomes" id="UP000199054">
    <property type="component" value="Unassembled WGS sequence"/>
</dbReference>
<comment type="similarity">
    <text evidence="2">Belongs to the binding-protein-dependent transport system permease family. HisMQ subfamily.</text>
</comment>
<evidence type="ECO:0000256" key="1">
    <source>
        <dbReference type="ARBA" id="ARBA00004429"/>
    </source>
</evidence>
<evidence type="ECO:0000313" key="11">
    <source>
        <dbReference type="Proteomes" id="UP000199054"/>
    </source>
</evidence>
<dbReference type="Gene3D" id="1.10.3720.10">
    <property type="entry name" value="MetI-like"/>
    <property type="match status" value="1"/>
</dbReference>
<dbReference type="GO" id="GO:0043190">
    <property type="term" value="C:ATP-binding cassette (ABC) transporter complex"/>
    <property type="evidence" value="ECO:0007669"/>
    <property type="project" value="InterPro"/>
</dbReference>
<dbReference type="InterPro" id="IPR043429">
    <property type="entry name" value="ArtM/GltK/GlnP/TcyL/YhdX-like"/>
</dbReference>
<reference evidence="10 11" key="1">
    <citation type="submission" date="2016-10" db="EMBL/GenBank/DDBJ databases">
        <authorList>
            <person name="de Groot N.N."/>
        </authorList>
    </citation>
    <scope>NUCLEOTIDE SEQUENCE [LARGE SCALE GENOMIC DNA]</scope>
    <source>
        <strain evidence="10 11">DSM 8512</strain>
    </source>
</reference>
<gene>
    <name evidence="10" type="ORF">SAMN04489859_100212</name>
</gene>
<dbReference type="CDD" id="cd06261">
    <property type="entry name" value="TM_PBP2"/>
    <property type="match status" value="1"/>
</dbReference>
<dbReference type="STRING" id="34002.SAMN04489859_100212"/>
<evidence type="ECO:0000256" key="3">
    <source>
        <dbReference type="ARBA" id="ARBA00022448"/>
    </source>
</evidence>
<dbReference type="InterPro" id="IPR035906">
    <property type="entry name" value="MetI-like_sf"/>
</dbReference>
<dbReference type="GO" id="GO:0022857">
    <property type="term" value="F:transmembrane transporter activity"/>
    <property type="evidence" value="ECO:0007669"/>
    <property type="project" value="InterPro"/>
</dbReference>
<dbReference type="PANTHER" id="PTHR30614:SF34">
    <property type="entry name" value="BLR6398 PROTEIN"/>
    <property type="match status" value="1"/>
</dbReference>
<keyword evidence="4" id="KW-1003">Cell membrane</keyword>
<evidence type="ECO:0000256" key="8">
    <source>
        <dbReference type="RuleBase" id="RU363032"/>
    </source>
</evidence>
<dbReference type="SUPFAM" id="SSF161098">
    <property type="entry name" value="MetI-like"/>
    <property type="match status" value="1"/>
</dbReference>
<dbReference type="OrthoDB" id="9814550at2"/>
<keyword evidence="11" id="KW-1185">Reference proteome</keyword>
<evidence type="ECO:0000259" key="9">
    <source>
        <dbReference type="PROSITE" id="PS50928"/>
    </source>
</evidence>
<feature type="transmembrane region" description="Helical" evidence="8">
    <location>
        <begin position="20"/>
        <end position="40"/>
    </location>
</feature>
<dbReference type="EMBL" id="FODE01000002">
    <property type="protein sequence ID" value="SEN17358.1"/>
    <property type="molecule type" value="Genomic_DNA"/>
</dbReference>
<comment type="subcellular location">
    <subcellularLocation>
        <location evidence="1">Cell inner membrane</location>
        <topology evidence="1">Multi-pass membrane protein</topology>
    </subcellularLocation>
    <subcellularLocation>
        <location evidence="8">Cell membrane</location>
        <topology evidence="8">Multi-pass membrane protein</topology>
    </subcellularLocation>
</comment>
<proteinExistence type="inferred from homology"/>
<keyword evidence="7 8" id="KW-0472">Membrane</keyword>
<evidence type="ECO:0000313" key="10">
    <source>
        <dbReference type="EMBL" id="SEN17358.1"/>
    </source>
</evidence>
<evidence type="ECO:0000256" key="7">
    <source>
        <dbReference type="ARBA" id="ARBA00023136"/>
    </source>
</evidence>